<dbReference type="InterPro" id="IPR004839">
    <property type="entry name" value="Aminotransferase_I/II_large"/>
</dbReference>
<evidence type="ECO:0000313" key="12">
    <source>
        <dbReference type="EMBL" id="MBX8631017.1"/>
    </source>
</evidence>
<dbReference type="EMBL" id="JAHEAC010000013">
    <property type="protein sequence ID" value="MBX8643603.1"/>
    <property type="molecule type" value="Genomic_DNA"/>
</dbReference>
<evidence type="ECO:0000256" key="10">
    <source>
        <dbReference type="ARBA" id="ARBA00047481"/>
    </source>
</evidence>
<dbReference type="EMBL" id="JAGVSJ010000001">
    <property type="protein sequence ID" value="MBX8631017.1"/>
    <property type="molecule type" value="Genomic_DNA"/>
</dbReference>
<evidence type="ECO:0000256" key="9">
    <source>
        <dbReference type="ARBA" id="ARBA00023102"/>
    </source>
</evidence>
<dbReference type="Gene3D" id="3.90.1150.10">
    <property type="entry name" value="Aspartate Aminotransferase, domain 1"/>
    <property type="match status" value="1"/>
</dbReference>
<comment type="similarity">
    <text evidence="3">Belongs to the class-II pyridoxal-phosphate-dependent aminotransferase family. Histidinol-phosphate aminotransferase subfamily.</text>
</comment>
<dbReference type="CDD" id="cd00609">
    <property type="entry name" value="AAT_like"/>
    <property type="match status" value="1"/>
</dbReference>
<evidence type="ECO:0000313" key="14">
    <source>
        <dbReference type="Proteomes" id="UP000750197"/>
    </source>
</evidence>
<dbReference type="PANTHER" id="PTHR43643:SF6">
    <property type="entry name" value="HISTIDINOL-PHOSPHATE AMINOTRANSFERASE"/>
    <property type="match status" value="1"/>
</dbReference>
<dbReference type="Gene3D" id="3.40.640.10">
    <property type="entry name" value="Type I PLP-dependent aspartate aminotransferase-like (Major domain)"/>
    <property type="match status" value="1"/>
</dbReference>
<dbReference type="PANTHER" id="PTHR43643">
    <property type="entry name" value="HISTIDINOL-PHOSPHATE AMINOTRANSFERASE 2"/>
    <property type="match status" value="1"/>
</dbReference>
<name>A0A8J7YMN6_9ARCH</name>
<dbReference type="Proteomes" id="UP000716004">
    <property type="component" value="Unassembled WGS sequence"/>
</dbReference>
<keyword evidence="7 13" id="KW-0808">Transferase</keyword>
<dbReference type="GO" id="GO:0000105">
    <property type="term" value="P:L-histidine biosynthetic process"/>
    <property type="evidence" value="ECO:0007669"/>
    <property type="project" value="UniProtKB-KW"/>
</dbReference>
<reference evidence="13" key="1">
    <citation type="submission" date="2021-05" db="EMBL/GenBank/DDBJ databases">
        <title>Genomic insights into ecological role and evolution of a novel Thermoplasmata order Candidatus Sysuiplasmatales.</title>
        <authorList>
            <person name="Yuan Y."/>
        </authorList>
    </citation>
    <scope>NUCLEOTIDE SEQUENCE</scope>
    <source>
        <strain evidence="13">TUT19-bin139</strain>
        <strain evidence="12">YP2-bin.285</strain>
    </source>
</reference>
<organism evidence="13 14">
    <name type="scientific">Candidatus Sysuiplasma superficiale</name>
    <dbReference type="NCBI Taxonomy" id="2823368"/>
    <lineage>
        <taxon>Archaea</taxon>
        <taxon>Methanobacteriati</taxon>
        <taxon>Thermoplasmatota</taxon>
        <taxon>Thermoplasmata</taxon>
        <taxon>Candidatus Sysuiplasmatales</taxon>
        <taxon>Candidatus Sysuiplasmataceae</taxon>
        <taxon>Candidatus Sysuiplasma</taxon>
    </lineage>
</organism>
<gene>
    <name evidence="13" type="primary">hisC</name>
    <name evidence="12" type="ORF">J9259_00610</name>
    <name evidence="13" type="ORF">KIY12_02590</name>
</gene>
<dbReference type="NCBIfam" id="TIGR01141">
    <property type="entry name" value="hisC"/>
    <property type="match status" value="1"/>
</dbReference>
<dbReference type="GO" id="GO:0004400">
    <property type="term" value="F:histidinol-phosphate transaminase activity"/>
    <property type="evidence" value="ECO:0007669"/>
    <property type="project" value="UniProtKB-EC"/>
</dbReference>
<evidence type="ECO:0000259" key="11">
    <source>
        <dbReference type="Pfam" id="PF00155"/>
    </source>
</evidence>
<evidence type="ECO:0000256" key="7">
    <source>
        <dbReference type="ARBA" id="ARBA00022679"/>
    </source>
</evidence>
<sequence length="360" mass="39742">MKGFFRAEAVARVEAVSAEEYLYFYPRGTSTVRMNDNTSPYGPAPRIREMLEGKMSAIIGGLEGCTYYPDQTAYNLRQKIASLNGVTPDQVVVGCGADEVIDMIVRVFVNHGDTAIVPLPEYWMYSRLARIGGAKVLNPSIGKPPELKGFRPERGKVLFISNPNNPAGNLFDGETIGSLAEEFPGIVILDEAYAEYAGQSLTSLVNEYTNLVVVRTFSKIYGLTNFRIGYSISSKEIAFLLRKIKNPFNVPSVSQSLALEALSDQNFVNEVRERNASEREYLRERLERMGVTVYPSCANFLLVDFGADCDPIFNGLVARGIFTRRISQPGYEGCIRITVRSRGENDAFLAGLCGVMGGMP</sequence>
<dbReference type="InterPro" id="IPR005861">
    <property type="entry name" value="HisP_aminotrans"/>
</dbReference>
<evidence type="ECO:0000256" key="4">
    <source>
        <dbReference type="ARBA" id="ARBA00012748"/>
    </source>
</evidence>
<proteinExistence type="inferred from homology"/>
<protein>
    <recommendedName>
        <fullName evidence="4">histidinol-phosphate transaminase</fullName>
        <ecNumber evidence="4">2.6.1.9</ecNumber>
    </recommendedName>
</protein>
<dbReference type="EC" id="2.6.1.9" evidence="4"/>
<evidence type="ECO:0000256" key="2">
    <source>
        <dbReference type="ARBA" id="ARBA00005011"/>
    </source>
</evidence>
<dbReference type="Proteomes" id="UP000750197">
    <property type="component" value="Unassembled WGS sequence"/>
</dbReference>
<keyword evidence="9" id="KW-0368">Histidine biosynthesis</keyword>
<accession>A0A8J7YMN6</accession>
<dbReference type="SUPFAM" id="SSF53383">
    <property type="entry name" value="PLP-dependent transferases"/>
    <property type="match status" value="1"/>
</dbReference>
<dbReference type="GO" id="GO:0030170">
    <property type="term" value="F:pyridoxal phosphate binding"/>
    <property type="evidence" value="ECO:0007669"/>
    <property type="project" value="InterPro"/>
</dbReference>
<dbReference type="AlphaFoldDB" id="A0A8J7YMN6"/>
<comment type="cofactor">
    <cofactor evidence="1">
        <name>pyridoxal 5'-phosphate</name>
        <dbReference type="ChEBI" id="CHEBI:597326"/>
    </cofactor>
</comment>
<dbReference type="InterPro" id="IPR015422">
    <property type="entry name" value="PyrdxlP-dep_Trfase_small"/>
</dbReference>
<evidence type="ECO:0000256" key="5">
    <source>
        <dbReference type="ARBA" id="ARBA00022576"/>
    </source>
</evidence>
<evidence type="ECO:0000256" key="6">
    <source>
        <dbReference type="ARBA" id="ARBA00022605"/>
    </source>
</evidence>
<dbReference type="InterPro" id="IPR015424">
    <property type="entry name" value="PyrdxlP-dep_Trfase"/>
</dbReference>
<evidence type="ECO:0000256" key="1">
    <source>
        <dbReference type="ARBA" id="ARBA00001933"/>
    </source>
</evidence>
<evidence type="ECO:0000256" key="8">
    <source>
        <dbReference type="ARBA" id="ARBA00022898"/>
    </source>
</evidence>
<keyword evidence="5 13" id="KW-0032">Aminotransferase</keyword>
<dbReference type="Pfam" id="PF00155">
    <property type="entry name" value="Aminotran_1_2"/>
    <property type="match status" value="1"/>
</dbReference>
<dbReference type="InterPro" id="IPR050106">
    <property type="entry name" value="HistidinolP_aminotransfase"/>
</dbReference>
<keyword evidence="8" id="KW-0663">Pyridoxal phosphate</keyword>
<dbReference type="InterPro" id="IPR015421">
    <property type="entry name" value="PyrdxlP-dep_Trfase_major"/>
</dbReference>
<feature type="domain" description="Aminotransferase class I/classII large" evidence="11">
    <location>
        <begin position="53"/>
        <end position="349"/>
    </location>
</feature>
<comment type="caution">
    <text evidence="13">The sequence shown here is derived from an EMBL/GenBank/DDBJ whole genome shotgun (WGS) entry which is preliminary data.</text>
</comment>
<evidence type="ECO:0000313" key="13">
    <source>
        <dbReference type="EMBL" id="MBX8643603.1"/>
    </source>
</evidence>
<keyword evidence="6" id="KW-0028">Amino-acid biosynthesis</keyword>
<comment type="pathway">
    <text evidence="2">Amino-acid biosynthesis; L-histidine biosynthesis; L-histidine from 5-phospho-alpha-D-ribose 1-diphosphate: step 7/9.</text>
</comment>
<comment type="catalytic activity">
    <reaction evidence="10">
        <text>L-histidinol phosphate + 2-oxoglutarate = 3-(imidazol-4-yl)-2-oxopropyl phosphate + L-glutamate</text>
        <dbReference type="Rhea" id="RHEA:23744"/>
        <dbReference type="ChEBI" id="CHEBI:16810"/>
        <dbReference type="ChEBI" id="CHEBI:29985"/>
        <dbReference type="ChEBI" id="CHEBI:57766"/>
        <dbReference type="ChEBI" id="CHEBI:57980"/>
        <dbReference type="EC" id="2.6.1.9"/>
    </reaction>
</comment>
<evidence type="ECO:0000256" key="3">
    <source>
        <dbReference type="ARBA" id="ARBA00007970"/>
    </source>
</evidence>